<feature type="compositionally biased region" description="Basic and acidic residues" evidence="2">
    <location>
        <begin position="490"/>
        <end position="502"/>
    </location>
</feature>
<dbReference type="GO" id="GO:0015930">
    <property type="term" value="F:glutamate synthase activity"/>
    <property type="evidence" value="ECO:0007669"/>
    <property type="project" value="InterPro"/>
</dbReference>
<proteinExistence type="inferred from homology"/>
<protein>
    <submittedName>
        <fullName evidence="4">FMN-binding glutamate synthase family protein</fullName>
    </submittedName>
</protein>
<gene>
    <name evidence="4" type="ORF">O3V59_00535</name>
</gene>
<dbReference type="CDD" id="cd02808">
    <property type="entry name" value="GltS_FMN"/>
    <property type="match status" value="1"/>
</dbReference>
<dbReference type="PANTHER" id="PTHR43819">
    <property type="entry name" value="ARCHAEAL-TYPE GLUTAMATE SYNTHASE [NADPH]"/>
    <property type="match status" value="1"/>
</dbReference>
<evidence type="ECO:0000313" key="4">
    <source>
        <dbReference type="EMBL" id="MDA5106837.1"/>
    </source>
</evidence>
<accession>A0A9X3TLT9</accession>
<feature type="compositionally biased region" description="Low complexity" evidence="2">
    <location>
        <begin position="473"/>
        <end position="485"/>
    </location>
</feature>
<dbReference type="InterPro" id="IPR002932">
    <property type="entry name" value="Glu_synthdom"/>
</dbReference>
<name>A0A9X3TLT9_9BACL</name>
<evidence type="ECO:0000259" key="3">
    <source>
        <dbReference type="Pfam" id="PF01645"/>
    </source>
</evidence>
<evidence type="ECO:0000313" key="5">
    <source>
        <dbReference type="Proteomes" id="UP001151071"/>
    </source>
</evidence>
<dbReference type="RefSeq" id="WP_271139236.1">
    <property type="nucleotide sequence ID" value="NZ_JAPYYP010000001.1"/>
</dbReference>
<reference evidence="4" key="1">
    <citation type="submission" date="2022-12" db="EMBL/GenBank/DDBJ databases">
        <title>Draft genome sequence of the thermophilic strain Brevibacillus thermoruber HT42, isolated from Los Humeros, Puebla, Mexico, with biotechnological potential.</title>
        <authorList>
            <person name="Lara Sanchez J."/>
            <person name="Solis Palacios R."/>
            <person name="Bustos Baena A.S."/>
            <person name="Ruz Baez A.E."/>
            <person name="Espinosa Luna G."/>
            <person name="Oliart Ros R.M."/>
        </authorList>
    </citation>
    <scope>NUCLEOTIDE SEQUENCE</scope>
    <source>
        <strain evidence="4">HT42</strain>
    </source>
</reference>
<dbReference type="GO" id="GO:0006537">
    <property type="term" value="P:glutamate biosynthetic process"/>
    <property type="evidence" value="ECO:0007669"/>
    <property type="project" value="InterPro"/>
</dbReference>
<dbReference type="Gene3D" id="3.20.20.70">
    <property type="entry name" value="Aldolase class I"/>
    <property type="match status" value="1"/>
</dbReference>
<comment type="caution">
    <text evidence="4">The sequence shown here is derived from an EMBL/GenBank/DDBJ whole genome shotgun (WGS) entry which is preliminary data.</text>
</comment>
<evidence type="ECO:0000256" key="1">
    <source>
        <dbReference type="ARBA" id="ARBA00009716"/>
    </source>
</evidence>
<feature type="domain" description="Glutamate synthase" evidence="3">
    <location>
        <begin position="131"/>
        <end position="436"/>
    </location>
</feature>
<evidence type="ECO:0000256" key="2">
    <source>
        <dbReference type="SAM" id="MobiDB-lite"/>
    </source>
</evidence>
<organism evidence="4 5">
    <name type="scientific">Brevibacillus thermoruber</name>
    <dbReference type="NCBI Taxonomy" id="33942"/>
    <lineage>
        <taxon>Bacteria</taxon>
        <taxon>Bacillati</taxon>
        <taxon>Bacillota</taxon>
        <taxon>Bacilli</taxon>
        <taxon>Bacillales</taxon>
        <taxon>Paenibacillaceae</taxon>
        <taxon>Brevibacillus</taxon>
    </lineage>
</organism>
<dbReference type="PANTHER" id="PTHR43819:SF1">
    <property type="entry name" value="ARCHAEAL-TYPE GLUTAMATE SYNTHASE [NADPH]"/>
    <property type="match status" value="1"/>
</dbReference>
<dbReference type="SUPFAM" id="SSF51395">
    <property type="entry name" value="FMN-linked oxidoreductases"/>
    <property type="match status" value="1"/>
</dbReference>
<keyword evidence="5" id="KW-1185">Reference proteome</keyword>
<dbReference type="InterPro" id="IPR013785">
    <property type="entry name" value="Aldolase_TIM"/>
</dbReference>
<feature type="region of interest" description="Disordered" evidence="2">
    <location>
        <begin position="473"/>
        <end position="502"/>
    </location>
</feature>
<dbReference type="AlphaFoldDB" id="A0A9X3TLT9"/>
<comment type="similarity">
    <text evidence="1">Belongs to the glutamate synthase family.</text>
</comment>
<sequence length="511" mass="54878">MTIKWVSFLAGSFAGAFLAILCAGLIAIVFARPLIKWGIGRFTKRLMADRYPENIWEMVSALTRTSPRIVVENSLRASSGGVIERPFGSPRKFLDFDGLVFSPAQLATLPAPENAPVDMMITIGPLAQRPLILNIPLMAGAMGYGIGVSEKVKIAIAKGTAAVGTATNSGEGPLLPEERALAAHYILQYNSGHWSKEPETLRQADAIEIHFGQGATAGAASRIPPKYLKGRARELLQVPDGEGLVIPSRHSEIVKPQDLKPLVDRLRSLTYGIPIGVKMCASGKLEADLEAAVQAGVDFISLDGGQAGTKGGPPILEDDFGLPTIFALSRAVHYLKKRGVKDRISLLTGGGYATPGQCLKALALGADAVYMGTALLWAMTHDQVTKAIPWEPPTQLAYYTGSQKDEFQIEKAAQSLENFFQSFAEEMKIAIRALGKTSLRDVNADDLVALDEWTSTVTKVRLVSQPYEIVPGASSAEAEPAAAAPTPGKESAEERGTEHERRSVLSLFQTF</sequence>
<dbReference type="Proteomes" id="UP001151071">
    <property type="component" value="Unassembled WGS sequence"/>
</dbReference>
<dbReference type="EMBL" id="JAPYYP010000001">
    <property type="protein sequence ID" value="MDA5106837.1"/>
    <property type="molecule type" value="Genomic_DNA"/>
</dbReference>
<dbReference type="Pfam" id="PF01645">
    <property type="entry name" value="Glu_synthase"/>
    <property type="match status" value="1"/>
</dbReference>